<protein>
    <submittedName>
        <fullName evidence="1">Uncharacterized protein</fullName>
    </submittedName>
</protein>
<accession>A0A8H2ZV54</accession>
<organism evidence="1 2">
    <name type="scientific">Rhizoctonia solani</name>
    <dbReference type="NCBI Taxonomy" id="456999"/>
    <lineage>
        <taxon>Eukaryota</taxon>
        <taxon>Fungi</taxon>
        <taxon>Dikarya</taxon>
        <taxon>Basidiomycota</taxon>
        <taxon>Agaricomycotina</taxon>
        <taxon>Agaricomycetes</taxon>
        <taxon>Cantharellales</taxon>
        <taxon>Ceratobasidiaceae</taxon>
        <taxon>Rhizoctonia</taxon>
    </lineage>
</organism>
<reference evidence="1" key="1">
    <citation type="submission" date="2021-01" db="EMBL/GenBank/DDBJ databases">
        <authorList>
            <person name="Kaushik A."/>
        </authorList>
    </citation>
    <scope>NUCLEOTIDE SEQUENCE</scope>
    <source>
        <strain evidence="1">AG2-2IIIB</strain>
    </source>
</reference>
<dbReference type="Proteomes" id="UP000663843">
    <property type="component" value="Unassembled WGS sequence"/>
</dbReference>
<sequence>MVIPIHHWGRPLDAYVTSYTRDKTTSRLPDSDDPQQFAIGRQMIKKICLVAHDPAVSSNISVSDLLEVLNMSRSPAGYSLFSNSRLISGCIRLMSRLPLSRGGRQAPFSYEYGYLCFRLLILALGMSLIDGREGCSQSFMQDMATYRDMEPIYLFSLCIRGIVAEHITHSAEVGDGQDIYSCVLGWLRCSECPELPELVSRSDTSTLLSMIWDDEKQFTKAMLQTYSPGLSGVVYLLWRYVQYERHLKEHPHPYRFMVPFIDVFFRCILCSTPDQALAVAMIRMANSGALQLREIAPINIRSELADSRLMIQAFIYQLNLGISTDDGETSLPIEDIPDTLHFLHSHFLPGCQDMIPELIGTTIKRCWITFLNPSRMSYFPTAFTVTFSWCRGFIVQLRQLKPTSSNKSLKLEVLTSSMDNDLIDFIGRIMVLIDPTPPKLIDSGTTISCSIEFGTDAWY</sequence>
<dbReference type="AlphaFoldDB" id="A0A8H2ZV54"/>
<evidence type="ECO:0000313" key="1">
    <source>
        <dbReference type="EMBL" id="CAE6343276.1"/>
    </source>
</evidence>
<dbReference type="EMBL" id="CAJMWT010000394">
    <property type="protein sequence ID" value="CAE6343276.1"/>
    <property type="molecule type" value="Genomic_DNA"/>
</dbReference>
<name>A0A8H2ZV54_9AGAM</name>
<gene>
    <name evidence="1" type="ORF">RDB_LOCUS3530</name>
</gene>
<comment type="caution">
    <text evidence="1">The sequence shown here is derived from an EMBL/GenBank/DDBJ whole genome shotgun (WGS) entry which is preliminary data.</text>
</comment>
<evidence type="ECO:0000313" key="2">
    <source>
        <dbReference type="Proteomes" id="UP000663843"/>
    </source>
</evidence>
<proteinExistence type="predicted"/>